<dbReference type="PANTHER" id="PTHR47506">
    <property type="entry name" value="TRANSCRIPTIONAL REGULATORY PROTEIN"/>
    <property type="match status" value="1"/>
</dbReference>
<keyword evidence="1" id="KW-0805">Transcription regulation</keyword>
<accession>A0ABZ0TPS8</accession>
<evidence type="ECO:0000256" key="2">
    <source>
        <dbReference type="ARBA" id="ARBA00023125"/>
    </source>
</evidence>
<evidence type="ECO:0000256" key="4">
    <source>
        <dbReference type="PROSITE-ProRule" id="PRU00335"/>
    </source>
</evidence>
<dbReference type="Proteomes" id="UP001324380">
    <property type="component" value="Chromosome"/>
</dbReference>
<evidence type="ECO:0000313" key="6">
    <source>
        <dbReference type="EMBL" id="WPU94786.1"/>
    </source>
</evidence>
<evidence type="ECO:0000259" key="5">
    <source>
        <dbReference type="PROSITE" id="PS50977"/>
    </source>
</evidence>
<feature type="domain" description="HTH tetR-type" evidence="5">
    <location>
        <begin position="7"/>
        <end position="67"/>
    </location>
</feature>
<organism evidence="6 7">
    <name type="scientific">Mucilaginibacter sabulilitoris</name>
    <dbReference type="NCBI Taxonomy" id="1173583"/>
    <lineage>
        <taxon>Bacteria</taxon>
        <taxon>Pseudomonadati</taxon>
        <taxon>Bacteroidota</taxon>
        <taxon>Sphingobacteriia</taxon>
        <taxon>Sphingobacteriales</taxon>
        <taxon>Sphingobacteriaceae</taxon>
        <taxon>Mucilaginibacter</taxon>
    </lineage>
</organism>
<evidence type="ECO:0000256" key="1">
    <source>
        <dbReference type="ARBA" id="ARBA00023015"/>
    </source>
</evidence>
<keyword evidence="7" id="KW-1185">Reference proteome</keyword>
<dbReference type="SUPFAM" id="SSF48498">
    <property type="entry name" value="Tetracyclin repressor-like, C-terminal domain"/>
    <property type="match status" value="1"/>
</dbReference>
<name>A0ABZ0TPS8_9SPHI</name>
<sequence length="183" mass="20458">MRNERKNGVRQAIVDTASRLFYKQGYVNTGINQIIAESGVVKSTLYTAFRTKEDILMEYLVQSGAATDAALKLAAEKGKDDKGKVLAVFDYLIDLVQEKEFYGCNFLNLISEIPTDAERVIKQIQKQKNGVRKLFASLLEPMGKEELADEIYILFEGALIANKVHNKVWPVDAAKKIAAKLIS</sequence>
<gene>
    <name evidence="6" type="ORF">SNE25_04530</name>
</gene>
<protein>
    <submittedName>
        <fullName evidence="6">TetR/AcrR family transcriptional regulator</fullName>
    </submittedName>
</protein>
<keyword evidence="2 4" id="KW-0238">DNA-binding</keyword>
<dbReference type="RefSeq" id="WP_321563901.1">
    <property type="nucleotide sequence ID" value="NZ_CP139558.1"/>
</dbReference>
<dbReference type="InterPro" id="IPR036271">
    <property type="entry name" value="Tet_transcr_reg_TetR-rel_C_sf"/>
</dbReference>
<dbReference type="PRINTS" id="PR00455">
    <property type="entry name" value="HTHTETR"/>
</dbReference>
<evidence type="ECO:0000256" key="3">
    <source>
        <dbReference type="ARBA" id="ARBA00023163"/>
    </source>
</evidence>
<dbReference type="InterPro" id="IPR001647">
    <property type="entry name" value="HTH_TetR"/>
</dbReference>
<dbReference type="InterPro" id="IPR009057">
    <property type="entry name" value="Homeodomain-like_sf"/>
</dbReference>
<feature type="DNA-binding region" description="H-T-H motif" evidence="4">
    <location>
        <begin position="30"/>
        <end position="49"/>
    </location>
</feature>
<dbReference type="EMBL" id="CP139558">
    <property type="protein sequence ID" value="WPU94786.1"/>
    <property type="molecule type" value="Genomic_DNA"/>
</dbReference>
<evidence type="ECO:0000313" key="7">
    <source>
        <dbReference type="Proteomes" id="UP001324380"/>
    </source>
</evidence>
<reference evidence="6 7" key="1">
    <citation type="submission" date="2023-11" db="EMBL/GenBank/DDBJ databases">
        <title>Analysis of the Genomes of Mucilaginibacter gossypii cycad 4 and M. sabulilitoris SNA2: microbes with the potential for plant growth promotion.</title>
        <authorList>
            <person name="Hirsch A.M."/>
            <person name="Humm E."/>
            <person name="Rubbi M."/>
            <person name="Del Vecchio G."/>
            <person name="Ha S.M."/>
            <person name="Pellegrini M."/>
            <person name="Gunsalus R.P."/>
        </authorList>
    </citation>
    <scope>NUCLEOTIDE SEQUENCE [LARGE SCALE GENOMIC DNA]</scope>
    <source>
        <strain evidence="6 7">SNA2</strain>
    </source>
</reference>
<dbReference type="Gene3D" id="1.10.357.10">
    <property type="entry name" value="Tetracycline Repressor, domain 2"/>
    <property type="match status" value="1"/>
</dbReference>
<dbReference type="PANTHER" id="PTHR47506:SF3">
    <property type="entry name" value="HTH-TYPE TRANSCRIPTIONAL REGULATOR LMRA"/>
    <property type="match status" value="1"/>
</dbReference>
<keyword evidence="3" id="KW-0804">Transcription</keyword>
<dbReference type="PROSITE" id="PS50977">
    <property type="entry name" value="HTH_TETR_2"/>
    <property type="match status" value="1"/>
</dbReference>
<proteinExistence type="predicted"/>
<dbReference type="SUPFAM" id="SSF46689">
    <property type="entry name" value="Homeodomain-like"/>
    <property type="match status" value="1"/>
</dbReference>
<dbReference type="Pfam" id="PF00440">
    <property type="entry name" value="TetR_N"/>
    <property type="match status" value="1"/>
</dbReference>